<evidence type="ECO:0000313" key="1">
    <source>
        <dbReference type="EMBL" id="TXC73929.1"/>
    </source>
</evidence>
<organism evidence="1 2">
    <name type="scientific">Flavisphingopyxis soli</name>
    <dbReference type="NCBI Taxonomy" id="2601267"/>
    <lineage>
        <taxon>Bacteria</taxon>
        <taxon>Pseudomonadati</taxon>
        <taxon>Pseudomonadota</taxon>
        <taxon>Alphaproteobacteria</taxon>
        <taxon>Sphingomonadales</taxon>
        <taxon>Sphingopyxidaceae</taxon>
        <taxon>Flavisphingopyxis</taxon>
    </lineage>
</organism>
<sequence>MTIADIAAGEYRRRAHSVARLPQPVDAEISRRLTIWRAIAFHVAQVGEPGGIAAVTIEAMRAEVSLANDAALDRHEAAPADAALRDRSRNLHRLWTHLRVTRDLSMAAFA</sequence>
<name>A0A5C6UM17_9SPHN</name>
<dbReference type="RefSeq" id="WP_147121766.1">
    <property type="nucleotide sequence ID" value="NZ_VOPY01000001.1"/>
</dbReference>
<dbReference type="Proteomes" id="UP000321129">
    <property type="component" value="Unassembled WGS sequence"/>
</dbReference>
<gene>
    <name evidence="1" type="ORF">FSZ31_04200</name>
</gene>
<comment type="caution">
    <text evidence="1">The sequence shown here is derived from an EMBL/GenBank/DDBJ whole genome shotgun (WGS) entry which is preliminary data.</text>
</comment>
<proteinExistence type="predicted"/>
<keyword evidence="2" id="KW-1185">Reference proteome</keyword>
<accession>A0A5C6UM17</accession>
<reference evidence="1 2" key="1">
    <citation type="submission" date="2019-08" db="EMBL/GenBank/DDBJ databases">
        <title>Sphingorhabdus soil sp. nov., isolated from arctic soil.</title>
        <authorList>
            <person name="Liu Y."/>
        </authorList>
    </citation>
    <scope>NUCLEOTIDE SEQUENCE [LARGE SCALE GENOMIC DNA]</scope>
    <source>
        <strain evidence="1 2">D-2Q-5-6</strain>
    </source>
</reference>
<dbReference type="EMBL" id="VOPY01000001">
    <property type="protein sequence ID" value="TXC73929.1"/>
    <property type="molecule type" value="Genomic_DNA"/>
</dbReference>
<evidence type="ECO:0000313" key="2">
    <source>
        <dbReference type="Proteomes" id="UP000321129"/>
    </source>
</evidence>
<protein>
    <submittedName>
        <fullName evidence="1">Uncharacterized protein</fullName>
    </submittedName>
</protein>
<dbReference type="AlphaFoldDB" id="A0A5C6UM17"/>